<evidence type="ECO:0000313" key="2">
    <source>
        <dbReference type="EMBL" id="MBK6008219.1"/>
    </source>
</evidence>
<dbReference type="Proteomes" id="UP000630528">
    <property type="component" value="Unassembled WGS sequence"/>
</dbReference>
<proteinExistence type="predicted"/>
<gene>
    <name evidence="2" type="ORF">JJB11_19110</name>
</gene>
<dbReference type="EMBL" id="JAEPWM010000009">
    <property type="protein sequence ID" value="MBK6008219.1"/>
    <property type="molecule type" value="Genomic_DNA"/>
</dbReference>
<reference evidence="2" key="2">
    <citation type="submission" date="2021-01" db="EMBL/GenBank/DDBJ databases">
        <authorList>
            <person name="Kang M."/>
        </authorList>
    </citation>
    <scope>NUCLEOTIDE SEQUENCE</scope>
    <source>
        <strain evidence="2">KACC 17527</strain>
    </source>
</reference>
<reference evidence="2" key="1">
    <citation type="journal article" date="2012" name="J. Microbiol. Biotechnol.">
        <title>Ramlibacter ginsenosidimutans sp. nov., with ginsenoside-converting activity.</title>
        <authorList>
            <person name="Wang L."/>
            <person name="An D.S."/>
            <person name="Kim S.G."/>
            <person name="Jin F.X."/>
            <person name="Kim S.C."/>
            <person name="Lee S.T."/>
            <person name="Im W.T."/>
        </authorList>
    </citation>
    <scope>NUCLEOTIDE SEQUENCE</scope>
    <source>
        <strain evidence="2">KACC 17527</strain>
    </source>
</reference>
<sequence length="180" mass="19671">MIFSKRSAPPDKQKAKKAATPDSALTQYSSQLSGEGLEREYEEVVRVQLSRLGIPPETVDIEVRPAGTMKDGRAVYLGMLRLVKWNARTSLRLLVALPVLEAKTRQSLDTTWLMDVSHFGGLWVHASGGVRTDAVLGDIRGAITQLELMSSQSEPPSEPRWSASVQAVLNELEGEQSGGQ</sequence>
<dbReference type="RefSeq" id="WP_201175133.1">
    <property type="nucleotide sequence ID" value="NZ_JAEPWM010000009.1"/>
</dbReference>
<dbReference type="AlphaFoldDB" id="A0A934TV66"/>
<evidence type="ECO:0000313" key="3">
    <source>
        <dbReference type="Proteomes" id="UP000630528"/>
    </source>
</evidence>
<protein>
    <submittedName>
        <fullName evidence="2">Uncharacterized protein</fullName>
    </submittedName>
</protein>
<organism evidence="2 3">
    <name type="scientific">Ramlibacter ginsenosidimutans</name>
    <dbReference type="NCBI Taxonomy" id="502333"/>
    <lineage>
        <taxon>Bacteria</taxon>
        <taxon>Pseudomonadati</taxon>
        <taxon>Pseudomonadota</taxon>
        <taxon>Betaproteobacteria</taxon>
        <taxon>Burkholderiales</taxon>
        <taxon>Comamonadaceae</taxon>
        <taxon>Ramlibacter</taxon>
    </lineage>
</organism>
<feature type="region of interest" description="Disordered" evidence="1">
    <location>
        <begin position="1"/>
        <end position="25"/>
    </location>
</feature>
<evidence type="ECO:0000256" key="1">
    <source>
        <dbReference type="SAM" id="MobiDB-lite"/>
    </source>
</evidence>
<keyword evidence="3" id="KW-1185">Reference proteome</keyword>
<comment type="caution">
    <text evidence="2">The sequence shown here is derived from an EMBL/GenBank/DDBJ whole genome shotgun (WGS) entry which is preliminary data.</text>
</comment>
<name>A0A934TV66_9BURK</name>
<accession>A0A934TV66</accession>